<dbReference type="AlphaFoldDB" id="A0AAD5K999"/>
<comment type="pathway">
    <text evidence="2 11">Protein modification; protein glycosylation.</text>
</comment>
<keyword evidence="9 11" id="KW-0472">Membrane</keyword>
<protein>
    <recommendedName>
        <fullName evidence="11">Alpha-1,3-glucosyltransferase</fullName>
        <ecNumber evidence="11">2.4.1.-</ecNumber>
    </recommendedName>
</protein>
<dbReference type="GO" id="GO:0042283">
    <property type="term" value="F:dolichyl pyrophosphate Glc1Man9GlcNAc2 alpha-1,3-glucosyltransferase activity"/>
    <property type="evidence" value="ECO:0007669"/>
    <property type="project" value="UniProtKB-EC"/>
</dbReference>
<comment type="caution">
    <text evidence="13">The sequence shown here is derived from an EMBL/GenBank/DDBJ whole genome shotgun (WGS) entry which is preliminary data.</text>
</comment>
<keyword evidence="12" id="KW-0732">Signal</keyword>
<dbReference type="EC" id="2.4.1.-" evidence="11"/>
<keyword evidence="14" id="KW-1185">Reference proteome</keyword>
<dbReference type="PANTHER" id="PTHR12413">
    <property type="entry name" value="DOLICHYL GLYCOSYLTRANSFERASE"/>
    <property type="match status" value="1"/>
</dbReference>
<feature type="transmembrane region" description="Helical" evidence="11">
    <location>
        <begin position="119"/>
        <end position="136"/>
    </location>
</feature>
<feature type="transmembrane region" description="Helical" evidence="11">
    <location>
        <begin position="400"/>
        <end position="419"/>
    </location>
</feature>
<evidence type="ECO:0000256" key="1">
    <source>
        <dbReference type="ARBA" id="ARBA00004477"/>
    </source>
</evidence>
<keyword evidence="5 11" id="KW-0808">Transferase</keyword>
<dbReference type="InterPro" id="IPR004856">
    <property type="entry name" value="Glyco_trans_ALG6/ALG8"/>
</dbReference>
<feature type="transmembrane region" description="Helical" evidence="11">
    <location>
        <begin position="431"/>
        <end position="451"/>
    </location>
</feature>
<dbReference type="Pfam" id="PF03155">
    <property type="entry name" value="Alg6_Alg8"/>
    <property type="match status" value="1"/>
</dbReference>
<proteinExistence type="inferred from homology"/>
<evidence type="ECO:0000256" key="12">
    <source>
        <dbReference type="SAM" id="SignalP"/>
    </source>
</evidence>
<organism evidence="13 14">
    <name type="scientific">Phascolomyces articulosus</name>
    <dbReference type="NCBI Taxonomy" id="60185"/>
    <lineage>
        <taxon>Eukaryota</taxon>
        <taxon>Fungi</taxon>
        <taxon>Fungi incertae sedis</taxon>
        <taxon>Mucoromycota</taxon>
        <taxon>Mucoromycotina</taxon>
        <taxon>Mucoromycetes</taxon>
        <taxon>Mucorales</taxon>
        <taxon>Lichtheimiaceae</taxon>
        <taxon>Phascolomyces</taxon>
    </lineage>
</organism>
<comment type="caution">
    <text evidence="11">Lacks conserved residue(s) required for the propagation of feature annotation.</text>
</comment>
<evidence type="ECO:0000256" key="4">
    <source>
        <dbReference type="ARBA" id="ARBA00022676"/>
    </source>
</evidence>
<comment type="catalytic activity">
    <reaction evidence="10">
        <text>an alpha-D-Glc-(1-&gt;3)-alpha-D-Man-(1-&gt;2)-alpha-D-Man-(1-&gt;2)-alpha-D-Man-(1-&gt;3)-[alpha-D-Man-(1-&gt;2)-alpha-D-Man-(1-&gt;3)-[alpha-D-Man-(1-&gt;2)-alpha-D-Man-(1-&gt;6)]-alpha-D-Man-(1-&gt;6)]-beta-D-Man-(1-&gt;4)-beta-D-GlcNAc-(1-&gt;4)-alpha-D-GlcNAc-diphospho-di-trans,poly-cis-dolichol + a di-trans,poly-cis-dolichyl beta-D-glucosyl phosphate = an alpha-D-Glc-(1-&gt;3)-alpha-D-Glc-(1-&gt;3)-alpha-D-Man-(1-&gt;2)-alpha-D-Man-(1-&gt;2)-alpha-D-Man-(1-&gt;3)-[alpha-D-Man-(1-&gt;2)-alpha-D-Man-(1-&gt;3)-[alpha-D-Man-(1-&gt;2)-alpha-D-Man-(1-&gt;6)]-alpha-D-Man-(1-&gt;6)]-beta-D-Man-(1-&gt;4)-beta-D-GlcNAc-(1-&gt;4)-alpha-D-GlcNAc-diphospho-di-trans,poly-cis-dolichol + a di-trans,poly-cis-dolichyl phosphate + H(+)</text>
        <dbReference type="Rhea" id="RHEA:31307"/>
        <dbReference type="Rhea" id="RHEA-COMP:19498"/>
        <dbReference type="Rhea" id="RHEA-COMP:19502"/>
        <dbReference type="Rhea" id="RHEA-COMP:19521"/>
        <dbReference type="Rhea" id="RHEA-COMP:19522"/>
        <dbReference type="ChEBI" id="CHEBI:15378"/>
        <dbReference type="ChEBI" id="CHEBI:57525"/>
        <dbReference type="ChEBI" id="CHEBI:57683"/>
        <dbReference type="ChEBI" id="CHEBI:132521"/>
        <dbReference type="ChEBI" id="CHEBI:132522"/>
        <dbReference type="EC" id="2.4.1.265"/>
    </reaction>
    <physiologicalReaction direction="left-to-right" evidence="10">
        <dbReference type="Rhea" id="RHEA:31308"/>
    </physiologicalReaction>
</comment>
<keyword evidence="6 11" id="KW-0812">Transmembrane</keyword>
<feature type="transmembrane region" description="Helical" evidence="11">
    <location>
        <begin position="457"/>
        <end position="484"/>
    </location>
</feature>
<keyword evidence="8 11" id="KW-1133">Transmembrane helix</keyword>
<dbReference type="Proteomes" id="UP001209540">
    <property type="component" value="Unassembled WGS sequence"/>
</dbReference>
<gene>
    <name evidence="13" type="ORF">BDA99DRAFT_510770</name>
</gene>
<evidence type="ECO:0000256" key="2">
    <source>
        <dbReference type="ARBA" id="ARBA00004922"/>
    </source>
</evidence>
<evidence type="ECO:0000313" key="13">
    <source>
        <dbReference type="EMBL" id="KAI9262276.1"/>
    </source>
</evidence>
<evidence type="ECO:0000256" key="3">
    <source>
        <dbReference type="ARBA" id="ARBA00008715"/>
    </source>
</evidence>
<dbReference type="GO" id="GO:0005789">
    <property type="term" value="C:endoplasmic reticulum membrane"/>
    <property type="evidence" value="ECO:0007669"/>
    <property type="project" value="UniProtKB-SubCell"/>
</dbReference>
<reference evidence="13" key="1">
    <citation type="journal article" date="2022" name="IScience">
        <title>Evolution of zygomycete secretomes and the origins of terrestrial fungal ecologies.</title>
        <authorList>
            <person name="Chang Y."/>
            <person name="Wang Y."/>
            <person name="Mondo S."/>
            <person name="Ahrendt S."/>
            <person name="Andreopoulos W."/>
            <person name="Barry K."/>
            <person name="Beard J."/>
            <person name="Benny G.L."/>
            <person name="Blankenship S."/>
            <person name="Bonito G."/>
            <person name="Cuomo C."/>
            <person name="Desiro A."/>
            <person name="Gervers K.A."/>
            <person name="Hundley H."/>
            <person name="Kuo A."/>
            <person name="LaButti K."/>
            <person name="Lang B.F."/>
            <person name="Lipzen A."/>
            <person name="O'Donnell K."/>
            <person name="Pangilinan J."/>
            <person name="Reynolds N."/>
            <person name="Sandor L."/>
            <person name="Smith M.E."/>
            <person name="Tsang A."/>
            <person name="Grigoriev I.V."/>
            <person name="Stajich J.E."/>
            <person name="Spatafora J.W."/>
        </authorList>
    </citation>
    <scope>NUCLEOTIDE SEQUENCE</scope>
    <source>
        <strain evidence="13">RSA 2281</strain>
    </source>
</reference>
<evidence type="ECO:0000313" key="14">
    <source>
        <dbReference type="Proteomes" id="UP001209540"/>
    </source>
</evidence>
<dbReference type="PANTHER" id="PTHR12413:SF2">
    <property type="entry name" value="DOLICHYL PYROPHOSPHATE GLC1MAN9GLCNAC2 ALPHA-1,3-GLUCOSYLTRANSFERASE-RELATED"/>
    <property type="match status" value="1"/>
</dbReference>
<sequence>MNNLFIASTILKILLIPAYRSTDFEVHRNWLAITHSLPISKWYIEKTSIWTLDYPPFFAWFEKFWSMFAQFADPNMLVVDNLEYASWETIVFQRLTVILSELVLYWSLQRYIRYFGNQYVNWLVAASVFLHPGLLIVDHMHFQYNGFLYGILILSIVEAKRGQLLLSGILFAVLLNFKHIYLYMAPAYFVYLLKAYCFTSDQLSSFSIQRFITLGGAVIGVFALSLGPFIHQLPALLSRLFPFTRGLCHAYWAPNFWALYAAADRCLIFVGKRLGWIMNDAALGSMTRGYVGDTQFAVLPDIQASHTMILTLIAQIAVLQLLWRKPTFDNFLSSLTLCGFASFLFGWHVHEKAILIVLIPYSLMAANNKLHLRTFIILSAAGIYSLYPLLFHAAETPIKITFTLLWTLMIVTGLAFTMKTSIKSILHPVEVLYLLGLIVLQLYSSIVHELVFGGLEFLPLLLTSVYCGVGVIYGYLLAMINVCFTC</sequence>
<keyword evidence="4 11" id="KW-0328">Glycosyltransferase</keyword>
<feature type="chain" id="PRO_5042206277" description="Alpha-1,3-glucosyltransferase" evidence="12">
    <location>
        <begin position="22"/>
        <end position="486"/>
    </location>
</feature>
<feature type="transmembrane region" description="Helical" evidence="11">
    <location>
        <begin position="164"/>
        <end position="191"/>
    </location>
</feature>
<evidence type="ECO:0000256" key="8">
    <source>
        <dbReference type="ARBA" id="ARBA00022989"/>
    </source>
</evidence>
<feature type="transmembrane region" description="Helical" evidence="11">
    <location>
        <begin position="375"/>
        <end position="394"/>
    </location>
</feature>
<comment type="similarity">
    <text evidence="3 11">Belongs to the ALG6/ALG8 glucosyltransferase family.</text>
</comment>
<evidence type="ECO:0000256" key="10">
    <source>
        <dbReference type="ARBA" id="ARBA00047346"/>
    </source>
</evidence>
<reference evidence="13" key="2">
    <citation type="submission" date="2023-02" db="EMBL/GenBank/DDBJ databases">
        <authorList>
            <consortium name="DOE Joint Genome Institute"/>
            <person name="Mondo S.J."/>
            <person name="Chang Y."/>
            <person name="Wang Y."/>
            <person name="Ahrendt S."/>
            <person name="Andreopoulos W."/>
            <person name="Barry K."/>
            <person name="Beard J."/>
            <person name="Benny G.L."/>
            <person name="Blankenship S."/>
            <person name="Bonito G."/>
            <person name="Cuomo C."/>
            <person name="Desiro A."/>
            <person name="Gervers K.A."/>
            <person name="Hundley H."/>
            <person name="Kuo A."/>
            <person name="LaButti K."/>
            <person name="Lang B.F."/>
            <person name="Lipzen A."/>
            <person name="O'Donnell K."/>
            <person name="Pangilinan J."/>
            <person name="Reynolds N."/>
            <person name="Sandor L."/>
            <person name="Smith M.W."/>
            <person name="Tsang A."/>
            <person name="Grigoriev I.V."/>
            <person name="Stajich J.E."/>
            <person name="Spatafora J.W."/>
        </authorList>
    </citation>
    <scope>NUCLEOTIDE SEQUENCE</scope>
    <source>
        <strain evidence="13">RSA 2281</strain>
    </source>
</reference>
<name>A0AAD5K999_9FUNG</name>
<evidence type="ECO:0000256" key="5">
    <source>
        <dbReference type="ARBA" id="ARBA00022679"/>
    </source>
</evidence>
<accession>A0AAD5K999</accession>
<evidence type="ECO:0000256" key="9">
    <source>
        <dbReference type="ARBA" id="ARBA00023136"/>
    </source>
</evidence>
<feature type="transmembrane region" description="Helical" evidence="11">
    <location>
        <begin position="211"/>
        <end position="230"/>
    </location>
</feature>
<comment type="subcellular location">
    <subcellularLocation>
        <location evidence="1 11">Endoplasmic reticulum membrane</location>
        <topology evidence="1 11">Multi-pass membrane protein</topology>
    </subcellularLocation>
</comment>
<evidence type="ECO:0000256" key="11">
    <source>
        <dbReference type="RuleBase" id="RU363110"/>
    </source>
</evidence>
<feature type="signal peptide" evidence="12">
    <location>
        <begin position="1"/>
        <end position="21"/>
    </location>
</feature>
<evidence type="ECO:0000256" key="7">
    <source>
        <dbReference type="ARBA" id="ARBA00022824"/>
    </source>
</evidence>
<dbReference type="EMBL" id="JAIXMP010000014">
    <property type="protein sequence ID" value="KAI9262276.1"/>
    <property type="molecule type" value="Genomic_DNA"/>
</dbReference>
<keyword evidence="7 11" id="KW-0256">Endoplasmic reticulum</keyword>
<dbReference type="GO" id="GO:0006487">
    <property type="term" value="P:protein N-linked glycosylation"/>
    <property type="evidence" value="ECO:0007669"/>
    <property type="project" value="TreeGrafter"/>
</dbReference>
<evidence type="ECO:0000256" key="6">
    <source>
        <dbReference type="ARBA" id="ARBA00022692"/>
    </source>
</evidence>